<evidence type="ECO:0000256" key="8">
    <source>
        <dbReference type="ARBA" id="ARBA00022729"/>
    </source>
</evidence>
<evidence type="ECO:0000256" key="5">
    <source>
        <dbReference type="ARBA" id="ARBA00022525"/>
    </source>
</evidence>
<evidence type="ECO:0000256" key="6">
    <source>
        <dbReference type="ARBA" id="ARBA00022685"/>
    </source>
</evidence>
<dbReference type="PANTHER" id="PTHR10541">
    <property type="entry name" value="PARATHYROID HORMONE"/>
    <property type="match status" value="1"/>
</dbReference>
<evidence type="ECO:0000256" key="3">
    <source>
        <dbReference type="ARBA" id="ARBA00011605"/>
    </source>
</evidence>
<evidence type="ECO:0000313" key="10">
    <source>
        <dbReference type="Ensembl" id="ENSSORP00005053928.1"/>
    </source>
</evidence>
<accession>A0A673CPK7</accession>
<dbReference type="InterPro" id="IPR003625">
    <property type="entry name" value="PTH"/>
</dbReference>
<dbReference type="Ensembl" id="ENSSORT00005055198.1">
    <property type="protein sequence ID" value="ENSSORP00005053928.1"/>
    <property type="gene ID" value="ENSSORG00005024216.1"/>
</dbReference>
<protein>
    <recommendedName>
        <fullName evidence="4">Parathyroid hormone</fullName>
    </recommendedName>
</protein>
<evidence type="ECO:0000256" key="7">
    <source>
        <dbReference type="ARBA" id="ARBA00022702"/>
    </source>
</evidence>
<name>A0A673CPK7_9TELE</name>
<proteinExistence type="inferred from homology"/>
<evidence type="ECO:0000256" key="2">
    <source>
        <dbReference type="ARBA" id="ARBA00006307"/>
    </source>
</evidence>
<evidence type="ECO:0000256" key="1">
    <source>
        <dbReference type="ARBA" id="ARBA00004613"/>
    </source>
</evidence>
<dbReference type="GO" id="GO:0006874">
    <property type="term" value="P:intracellular calcium ion homeostasis"/>
    <property type="evidence" value="ECO:0007669"/>
    <property type="project" value="InterPro"/>
</dbReference>
<comment type="subunit">
    <text evidence="3">Interacts with PTH1R (via N-terminal extracellular domain).</text>
</comment>
<evidence type="ECO:0000313" key="11">
    <source>
        <dbReference type="Proteomes" id="UP000472271"/>
    </source>
</evidence>
<reference evidence="10" key="2">
    <citation type="submission" date="2025-08" db="UniProtKB">
        <authorList>
            <consortium name="Ensembl"/>
        </authorList>
    </citation>
    <scope>IDENTIFICATION</scope>
</reference>
<keyword evidence="5" id="KW-0964">Secreted</keyword>
<dbReference type="Proteomes" id="UP000472271">
    <property type="component" value="Chromosome 3"/>
</dbReference>
<comment type="similarity">
    <text evidence="2">Belongs to the parathyroid hormone family.</text>
</comment>
<dbReference type="InParanoid" id="A0A673CPK7"/>
<dbReference type="PANTHER" id="PTHR10541:SF2">
    <property type="entry name" value="PARATHYROID HORMONE"/>
    <property type="match status" value="1"/>
</dbReference>
<dbReference type="InterPro" id="IPR001415">
    <property type="entry name" value="PTH/PTH-rel"/>
</dbReference>
<evidence type="ECO:0000256" key="9">
    <source>
        <dbReference type="ARBA" id="ARBA00093407"/>
    </source>
</evidence>
<dbReference type="GO" id="GO:0005179">
    <property type="term" value="F:hormone activity"/>
    <property type="evidence" value="ECO:0007669"/>
    <property type="project" value="UniProtKB-KW"/>
</dbReference>
<dbReference type="FunCoup" id="A0A673CPK7">
    <property type="interactions" value="7"/>
</dbReference>
<keyword evidence="6" id="KW-0165">Cleavage on pair of basic residues</keyword>
<comment type="subcellular location">
    <subcellularLocation>
        <location evidence="1">Secreted</location>
    </subcellularLocation>
</comment>
<evidence type="ECO:0000256" key="4">
    <source>
        <dbReference type="ARBA" id="ARBA00022135"/>
    </source>
</evidence>
<reference evidence="10" key="3">
    <citation type="submission" date="2025-09" db="UniProtKB">
        <authorList>
            <consortium name="Ensembl"/>
        </authorList>
    </citation>
    <scope>IDENTIFICATION</scope>
</reference>
<keyword evidence="8" id="KW-0732">Signal</keyword>
<dbReference type="AlphaFoldDB" id="A0A673CPK7"/>
<keyword evidence="7" id="KW-0372">Hormone</keyword>
<dbReference type="SMART" id="SM00087">
    <property type="entry name" value="PTH"/>
    <property type="match status" value="1"/>
</dbReference>
<comment type="function">
    <text evidence="9">Parathyroid hormone elevates calcium level by dissolving the salts in bone and preventing their renal excretion. Acts by binding to its receptor, PTH1R, activating G protein-coupled receptor signaling. Stimulates [1-14C]-2-deoxy-D-glucose (2DG) transport and glycogen synthesis in osteoblastic cells.</text>
</comment>
<dbReference type="GO" id="GO:0005576">
    <property type="term" value="C:extracellular region"/>
    <property type="evidence" value="ECO:0007669"/>
    <property type="project" value="UniProtKB-SubCell"/>
</dbReference>
<keyword evidence="11" id="KW-1185">Reference proteome</keyword>
<organism evidence="10 11">
    <name type="scientific">Sphaeramia orbicularis</name>
    <name type="common">orbiculate cardinalfish</name>
    <dbReference type="NCBI Taxonomy" id="375764"/>
    <lineage>
        <taxon>Eukaryota</taxon>
        <taxon>Metazoa</taxon>
        <taxon>Chordata</taxon>
        <taxon>Craniata</taxon>
        <taxon>Vertebrata</taxon>
        <taxon>Euteleostomi</taxon>
        <taxon>Actinopterygii</taxon>
        <taxon>Neopterygii</taxon>
        <taxon>Teleostei</taxon>
        <taxon>Neoteleostei</taxon>
        <taxon>Acanthomorphata</taxon>
        <taxon>Gobiaria</taxon>
        <taxon>Kurtiformes</taxon>
        <taxon>Apogonoidei</taxon>
        <taxon>Apogonidae</taxon>
        <taxon>Apogoninae</taxon>
        <taxon>Sphaeramia</taxon>
    </lineage>
</organism>
<sequence>VVSCRCLSPSINLSLVNLFFHLSSRRRAISEVQLMHNVQQHKQVGGRQDWLEETLKDIIVPTVKPQEGRSETIKNLFSNVFGSEKS</sequence>
<reference evidence="10" key="1">
    <citation type="submission" date="2019-06" db="EMBL/GenBank/DDBJ databases">
        <authorList>
            <consortium name="Wellcome Sanger Institute Data Sharing"/>
        </authorList>
    </citation>
    <scope>NUCLEOTIDE SEQUENCE [LARGE SCALE GENOMIC DNA]</scope>
</reference>